<evidence type="ECO:0000256" key="4">
    <source>
        <dbReference type="ARBA" id="ARBA00022824"/>
    </source>
</evidence>
<dbReference type="AlphaFoldDB" id="A0AAX4PCZ1"/>
<comment type="similarity">
    <text evidence="2 7">Belongs to the DPM3 family.</text>
</comment>
<evidence type="ECO:0000256" key="7">
    <source>
        <dbReference type="RuleBase" id="RU365085"/>
    </source>
</evidence>
<dbReference type="Pfam" id="PF08285">
    <property type="entry name" value="DPM3"/>
    <property type="match status" value="1"/>
</dbReference>
<evidence type="ECO:0000256" key="3">
    <source>
        <dbReference type="ARBA" id="ARBA00022692"/>
    </source>
</evidence>
<keyword evidence="3 7" id="KW-0812">Transmembrane</keyword>
<evidence type="ECO:0000256" key="1">
    <source>
        <dbReference type="ARBA" id="ARBA00004477"/>
    </source>
</evidence>
<gene>
    <name evidence="8" type="ORF">HKI87_09g56720</name>
</gene>
<keyword evidence="8" id="KW-0808">Transferase</keyword>
<organism evidence="8 9">
    <name type="scientific">Chloropicon roscoffensis</name>
    <dbReference type="NCBI Taxonomy" id="1461544"/>
    <lineage>
        <taxon>Eukaryota</taxon>
        <taxon>Viridiplantae</taxon>
        <taxon>Chlorophyta</taxon>
        <taxon>Chloropicophyceae</taxon>
        <taxon>Chloropicales</taxon>
        <taxon>Chloropicaceae</taxon>
        <taxon>Chloropicon</taxon>
    </lineage>
</organism>
<protein>
    <recommendedName>
        <fullName evidence="7">Dolichol-phosphate mannosyltransferase subunit 3</fullName>
    </recommendedName>
</protein>
<keyword evidence="8" id="KW-0328">Glycosyltransferase</keyword>
<dbReference type="GO" id="GO:0033185">
    <property type="term" value="C:dolichol-phosphate-mannose synthase complex"/>
    <property type="evidence" value="ECO:0007669"/>
    <property type="project" value="TreeGrafter"/>
</dbReference>
<comment type="subcellular location">
    <subcellularLocation>
        <location evidence="1 7">Endoplasmic reticulum membrane</location>
        <topology evidence="1 7">Multi-pass membrane protein</topology>
    </subcellularLocation>
</comment>
<keyword evidence="4 7" id="KW-0256">Endoplasmic reticulum</keyword>
<comment type="pathway">
    <text evidence="7">Protein modification; protein glycosylation.</text>
</comment>
<keyword evidence="9" id="KW-1185">Reference proteome</keyword>
<accession>A0AAX4PCZ1</accession>
<evidence type="ECO:0000313" key="9">
    <source>
        <dbReference type="Proteomes" id="UP001472866"/>
    </source>
</evidence>
<proteinExistence type="inferred from homology"/>
<reference evidence="8 9" key="1">
    <citation type="submission" date="2024-03" db="EMBL/GenBank/DDBJ databases">
        <title>Complete genome sequence of the green alga Chloropicon roscoffensis RCC1871.</title>
        <authorList>
            <person name="Lemieux C."/>
            <person name="Pombert J.-F."/>
            <person name="Otis C."/>
            <person name="Turmel M."/>
        </authorList>
    </citation>
    <scope>NUCLEOTIDE SEQUENCE [LARGE SCALE GENOMIC DNA]</scope>
    <source>
        <strain evidence="8 9">RCC1871</strain>
    </source>
</reference>
<evidence type="ECO:0000256" key="2">
    <source>
        <dbReference type="ARBA" id="ARBA00010430"/>
    </source>
</evidence>
<dbReference type="GO" id="GO:0006506">
    <property type="term" value="P:GPI anchor biosynthetic process"/>
    <property type="evidence" value="ECO:0007669"/>
    <property type="project" value="TreeGrafter"/>
</dbReference>
<evidence type="ECO:0000313" key="8">
    <source>
        <dbReference type="EMBL" id="WZN64118.1"/>
    </source>
</evidence>
<name>A0AAX4PCZ1_9CHLO</name>
<evidence type="ECO:0000256" key="6">
    <source>
        <dbReference type="ARBA" id="ARBA00023136"/>
    </source>
</evidence>
<dbReference type="InterPro" id="IPR013174">
    <property type="entry name" value="DPM3"/>
</dbReference>
<dbReference type="GO" id="GO:0016757">
    <property type="term" value="F:glycosyltransferase activity"/>
    <property type="evidence" value="ECO:0007669"/>
    <property type="project" value="UniProtKB-KW"/>
</dbReference>
<comment type="caution">
    <text evidence="7">Lacks conserved residue(s) required for the propagation of feature annotation.</text>
</comment>
<sequence>MKRIHGVLSGVAVALVAWVALLGSDVIDRPLVFALPFIAIVSYGLFNLGIVVHKVFNFKTYPSEQKSLLEDILRAKEALKGKGVFDDE</sequence>
<keyword evidence="6 7" id="KW-0472">Membrane</keyword>
<dbReference type="EMBL" id="CP151509">
    <property type="protein sequence ID" value="WZN64118.1"/>
    <property type="molecule type" value="Genomic_DNA"/>
</dbReference>
<dbReference type="PANTHER" id="PTHR16433:SF0">
    <property type="entry name" value="DOLICHOL-PHOSPHATE MANNOSYLTRANSFERASE SUBUNIT 3"/>
    <property type="match status" value="1"/>
</dbReference>
<comment type="function">
    <text evidence="7">Stabilizer subunit of the dolichol-phosphate mannose (DPM) synthase complex; tethers catalytic subunit to the ER.</text>
</comment>
<dbReference type="GO" id="GO:0005789">
    <property type="term" value="C:endoplasmic reticulum membrane"/>
    <property type="evidence" value="ECO:0007669"/>
    <property type="project" value="UniProtKB-SubCell"/>
</dbReference>
<evidence type="ECO:0000256" key="5">
    <source>
        <dbReference type="ARBA" id="ARBA00022989"/>
    </source>
</evidence>
<feature type="transmembrane region" description="Helical" evidence="7">
    <location>
        <begin position="33"/>
        <end position="56"/>
    </location>
</feature>
<keyword evidence="5 7" id="KW-1133">Transmembrane helix</keyword>
<dbReference type="Proteomes" id="UP001472866">
    <property type="component" value="Chromosome 09"/>
</dbReference>
<dbReference type="PANTHER" id="PTHR16433">
    <property type="entry name" value="DOLICHOL-PHOSPHATE MANNOSYLTRANSFERASE SUBUNIT 3"/>
    <property type="match status" value="1"/>
</dbReference>
<comment type="subunit">
    <text evidence="7">Component of the dolichol-phosphate mannose (DPM) synthase complex.</text>
</comment>